<accession>A0A3R7FWG6</accession>
<dbReference type="CDD" id="cd12148">
    <property type="entry name" value="fungal_TF_MHR"/>
    <property type="match status" value="1"/>
</dbReference>
<keyword evidence="7" id="KW-0325">Glycoprotein</keyword>
<dbReference type="PROSITE" id="PS00131">
    <property type="entry name" value="CARBOXYPEPT_SER_SER"/>
    <property type="match status" value="1"/>
</dbReference>
<evidence type="ECO:0000313" key="11">
    <source>
        <dbReference type="EMBL" id="RLL99786.1"/>
    </source>
</evidence>
<reference evidence="11 12" key="1">
    <citation type="submission" date="2018-08" db="EMBL/GenBank/DDBJ databases">
        <title>Draft genome sequences of two Aspergillus turcosus clinical strains isolated from bronchoalveolar lavage fluid: one azole-susceptible and the other azole-resistant.</title>
        <authorList>
            <person name="Parent-Michaud M."/>
            <person name="Dufresne P.J."/>
            <person name="Fournier E."/>
            <person name="Martineau C."/>
            <person name="Moreira S."/>
            <person name="Perkins V."/>
            <person name="De Repentigny L."/>
            <person name="Dufresne S.F."/>
        </authorList>
    </citation>
    <scope>NUCLEOTIDE SEQUENCE [LARGE SCALE GENOMIC DNA]</scope>
    <source>
        <strain evidence="11">HMR AF 1038</strain>
    </source>
</reference>
<dbReference type="FunFam" id="3.40.50.1820:FF:000125">
    <property type="entry name" value="Carboxypeptidase"/>
    <property type="match status" value="1"/>
</dbReference>
<dbReference type="EMBL" id="NIDN02000025">
    <property type="protein sequence ID" value="RLL99786.1"/>
    <property type="molecule type" value="Genomic_DNA"/>
</dbReference>
<dbReference type="InterPro" id="IPR052761">
    <property type="entry name" value="Fungal_Detox/Toxin_TFs"/>
</dbReference>
<dbReference type="InterPro" id="IPR029058">
    <property type="entry name" value="AB_hydrolase_fold"/>
</dbReference>
<dbReference type="Gene3D" id="3.40.50.1820">
    <property type="entry name" value="alpha/beta hydrolase"/>
    <property type="match status" value="1"/>
</dbReference>
<dbReference type="Proteomes" id="UP000215289">
    <property type="component" value="Unassembled WGS sequence"/>
</dbReference>
<keyword evidence="5" id="KW-0805">Transcription regulation</keyword>
<dbReference type="Pfam" id="PF00450">
    <property type="entry name" value="Peptidase_S10"/>
    <property type="match status" value="1"/>
</dbReference>
<feature type="region of interest" description="Disordered" evidence="9">
    <location>
        <begin position="1335"/>
        <end position="1356"/>
    </location>
</feature>
<dbReference type="InterPro" id="IPR001138">
    <property type="entry name" value="Zn2Cys6_DnaBD"/>
</dbReference>
<proteinExistence type="inferred from homology"/>
<dbReference type="GO" id="GO:0006508">
    <property type="term" value="P:proteolysis"/>
    <property type="evidence" value="ECO:0007669"/>
    <property type="project" value="UniProtKB-KW"/>
</dbReference>
<dbReference type="InterPro" id="IPR007219">
    <property type="entry name" value="XnlR_reg_dom"/>
</dbReference>
<feature type="domain" description="Xylanolytic transcriptional activator regulatory" evidence="10">
    <location>
        <begin position="323"/>
        <end position="395"/>
    </location>
</feature>
<feature type="region of interest" description="Disordered" evidence="9">
    <location>
        <begin position="1"/>
        <end position="21"/>
    </location>
</feature>
<dbReference type="FunFam" id="1.10.287.410:FF:000002">
    <property type="entry name" value="Carboxypeptidase"/>
    <property type="match status" value="1"/>
</dbReference>
<dbReference type="InterPro" id="IPR001563">
    <property type="entry name" value="Peptidase_S10"/>
</dbReference>
<dbReference type="GO" id="GO:0006351">
    <property type="term" value="P:DNA-templated transcription"/>
    <property type="evidence" value="ECO:0007669"/>
    <property type="project" value="InterPro"/>
</dbReference>
<keyword evidence="8" id="KW-0539">Nucleus</keyword>
<evidence type="ECO:0000256" key="2">
    <source>
        <dbReference type="ARBA" id="ARBA00022645"/>
    </source>
</evidence>
<dbReference type="GO" id="GO:0003677">
    <property type="term" value="F:DNA binding"/>
    <property type="evidence" value="ECO:0007669"/>
    <property type="project" value="InterPro"/>
</dbReference>
<evidence type="ECO:0000256" key="1">
    <source>
        <dbReference type="ARBA" id="ARBA00009431"/>
    </source>
</evidence>
<evidence type="ECO:0000313" key="12">
    <source>
        <dbReference type="Proteomes" id="UP000215289"/>
    </source>
</evidence>
<comment type="caution">
    <text evidence="11">The sequence shown here is derived from an EMBL/GenBank/DDBJ whole genome shotgun (WGS) entry which is preliminary data.</text>
</comment>
<name>A0A3R7FWG6_9EURO</name>
<dbReference type="OrthoDB" id="4451586at2759"/>
<evidence type="ECO:0000256" key="6">
    <source>
        <dbReference type="ARBA" id="ARBA00023163"/>
    </source>
</evidence>
<dbReference type="Pfam" id="PF04082">
    <property type="entry name" value="Fungal_trans"/>
    <property type="match status" value="1"/>
</dbReference>
<dbReference type="InterPro" id="IPR018202">
    <property type="entry name" value="Ser_caboxypep_ser_AS"/>
</dbReference>
<comment type="similarity">
    <text evidence="1">Belongs to the peptidase S10 family.</text>
</comment>
<dbReference type="PRINTS" id="PR00724">
    <property type="entry name" value="CRBOXYPTASEC"/>
</dbReference>
<evidence type="ECO:0000256" key="5">
    <source>
        <dbReference type="ARBA" id="ARBA00023015"/>
    </source>
</evidence>
<sequence length="1356" mass="150810">METESQSKRKASTAGLSANSRPVKRRASKACCCCRARKVRCDVVENGFVANIECASPLLFRKSRVEVENATRQPSQSPAEGLDDAGSFLRRLSESHGLNADIAPESPSLQSVDLDQGHHMPHLLYQSQASRIGGGDHFRRRMAPNPAVPATLPLHNVTSQIQQLLDPSFSNARSGGVLLPDYIRGLPSRLQREDIEYLSMKGALTVPDVGLRNELLKAYIHYVHTYMPLLDLEEFLQTIVQNDGIHRMSLLLFQAVMFAGTAFIDLKHLHAAGYHSRKAARKVFFQRARLLYDFDYEVDRISLVQSLLLMTYWYETPDDQKDTWHWMGVSLSLAHTIGLHRDPGNSRMDARRQRMWKRIWWSTYTRDRLIALGMRRPMRVKDDDCDVPMLTLDDFEFHPFSPEIVSMVGDSEVLQNVEHQKKLALMFIEKAKLCLCVSHVLSAQYSVLSHKFGGTMETTMMLVPKKSAAETFEVRRCDQELEDWLANLPTEIQYSPAAPAKLTEAQEVLHSHRALLKMVYLTTSSALHRPQVLPASPFPSMDAELQEISRNKVRFAAVEITNIAQDLHSLDLTRYFPTTGVTVLLPAVIIHLLDIKSSDPSVRMTSLQRFYQCMRILQRLREIYASADFATSFLEAAIRKAGIQLTVAPQDVQARSSTLDAGARVNTLTPPPDSLAQKIPDLTYPKPAGVGTARQAVEEGDTLFASTPPPSDGSENGSTANINRNYHRDAFSIPNLDSELSISQLMDLANDAEVTQNDFDALINFDDAGADFFTADDPMNLNGSGPNSKGLGFSMDPMNGMSDLMGFDNGKGHSNTETAASEPNGLTANLDADLLPKNPTGVKTIHTANNVTIRYKEPGKEGVCETTHGVKSYSGYVDLSPDSHTFFWFFEARHDPKNAPITLWLNGGPGSDSLIGLFEELGPCKVNSKLESIINPYSWNEVSNMLFLSQPLGVGFSYSEAEPGSLNPFTGVFEDASVAGIKGRYPVINATLIDTTDLAAHAAWEILQGFMGGLPQLDHRIKSKDFSLWTESYGGHYGPAFFNYFHEQNEKIANGAVEGIHLNFNSLGIINGIIDEAIQASYYPEFAVNNTYGIKAVNDTVYSYMKFANEMPNGCQDQVSWCKQTNRTSLADYAICSEATNMCRDNVEGPYYAFGGRGVYDIRHPYNDPTPESYYVDYLKKDSVMNAIGVNINYTQSNNDVYFAFQQTGDFVWPNFIEDLEEILKLPVRVSLIYGDADYICNWFGGEAVSLAVNYTHAAQFRAAGYTPMVVDGVEYGETREYGNFSFTRVYEAGHEVPYYQPVASLQLFNRTLFGWDIAQGTTKICPDYSTNGTAKATHTESSVPLPTATASTSAH</sequence>
<keyword evidence="2" id="KW-0121">Carboxypeptidase</keyword>
<dbReference type="GO" id="GO:0000981">
    <property type="term" value="F:DNA-binding transcription factor activity, RNA polymerase II-specific"/>
    <property type="evidence" value="ECO:0007669"/>
    <property type="project" value="InterPro"/>
</dbReference>
<dbReference type="GO" id="GO:0008270">
    <property type="term" value="F:zinc ion binding"/>
    <property type="evidence" value="ECO:0007669"/>
    <property type="project" value="InterPro"/>
</dbReference>
<dbReference type="PANTHER" id="PTHR47425:SF2">
    <property type="entry name" value="FARB-RELATED"/>
    <property type="match status" value="1"/>
</dbReference>
<evidence type="ECO:0000256" key="8">
    <source>
        <dbReference type="ARBA" id="ARBA00023242"/>
    </source>
</evidence>
<organism evidence="11 12">
    <name type="scientific">Aspergillus turcosus</name>
    <dbReference type="NCBI Taxonomy" id="1245748"/>
    <lineage>
        <taxon>Eukaryota</taxon>
        <taxon>Fungi</taxon>
        <taxon>Dikarya</taxon>
        <taxon>Ascomycota</taxon>
        <taxon>Pezizomycotina</taxon>
        <taxon>Eurotiomycetes</taxon>
        <taxon>Eurotiomycetidae</taxon>
        <taxon>Eurotiales</taxon>
        <taxon>Aspergillaceae</taxon>
        <taxon>Aspergillus</taxon>
        <taxon>Aspergillus subgen. Fumigati</taxon>
    </lineage>
</organism>
<dbReference type="CDD" id="cd00067">
    <property type="entry name" value="GAL4"/>
    <property type="match status" value="1"/>
</dbReference>
<dbReference type="PANTHER" id="PTHR47425">
    <property type="entry name" value="FARB-RELATED"/>
    <property type="match status" value="1"/>
</dbReference>
<protein>
    <recommendedName>
        <fullName evidence="10">Xylanolytic transcriptional activator regulatory domain-containing protein</fullName>
    </recommendedName>
</protein>
<dbReference type="SMART" id="SM00906">
    <property type="entry name" value="Fungal_trans"/>
    <property type="match status" value="1"/>
</dbReference>
<keyword evidence="12" id="KW-1185">Reference proteome</keyword>
<evidence type="ECO:0000256" key="9">
    <source>
        <dbReference type="SAM" id="MobiDB-lite"/>
    </source>
</evidence>
<evidence type="ECO:0000256" key="3">
    <source>
        <dbReference type="ARBA" id="ARBA00022670"/>
    </source>
</evidence>
<dbReference type="SUPFAM" id="SSF53474">
    <property type="entry name" value="alpha/beta-Hydrolases"/>
    <property type="match status" value="1"/>
</dbReference>
<keyword evidence="6" id="KW-0804">Transcription</keyword>
<gene>
    <name evidence="11" type="ORF">CFD26_107340</name>
</gene>
<evidence type="ECO:0000256" key="7">
    <source>
        <dbReference type="ARBA" id="ARBA00023180"/>
    </source>
</evidence>
<dbReference type="GO" id="GO:0004185">
    <property type="term" value="F:serine-type carboxypeptidase activity"/>
    <property type="evidence" value="ECO:0007669"/>
    <property type="project" value="InterPro"/>
</dbReference>
<dbReference type="STRING" id="1245748.A0A3R7FWG6"/>
<keyword evidence="4" id="KW-0378">Hydrolase</keyword>
<evidence type="ECO:0000256" key="4">
    <source>
        <dbReference type="ARBA" id="ARBA00022801"/>
    </source>
</evidence>
<keyword evidence="3" id="KW-0645">Protease</keyword>
<evidence type="ECO:0000259" key="10">
    <source>
        <dbReference type="SMART" id="SM00906"/>
    </source>
</evidence>